<evidence type="ECO:0000256" key="5">
    <source>
        <dbReference type="ARBA" id="ARBA00022801"/>
    </source>
</evidence>
<dbReference type="RefSeq" id="WP_118400313.1">
    <property type="nucleotide sequence ID" value="NZ_CABJGD010000011.1"/>
</dbReference>
<dbReference type="Gene3D" id="3.20.20.80">
    <property type="entry name" value="Glycosidases"/>
    <property type="match status" value="1"/>
</dbReference>
<evidence type="ECO:0000256" key="8">
    <source>
        <dbReference type="SAM" id="SignalP"/>
    </source>
</evidence>
<evidence type="ECO:0000313" key="10">
    <source>
        <dbReference type="EMBL" id="RHA76283.1"/>
    </source>
</evidence>
<dbReference type="GO" id="GO:0005764">
    <property type="term" value="C:lysosome"/>
    <property type="evidence" value="ECO:0007669"/>
    <property type="project" value="TreeGrafter"/>
</dbReference>
<gene>
    <name evidence="10" type="ORF">DW921_06990</name>
</gene>
<protein>
    <recommendedName>
        <fullName evidence="3">alpha-L-fucosidase</fullName>
        <ecNumber evidence="3">3.2.1.51</ecNumber>
    </recommendedName>
</protein>
<reference evidence="10 11" key="1">
    <citation type="submission" date="2018-08" db="EMBL/GenBank/DDBJ databases">
        <title>A genome reference for cultivated species of the human gut microbiota.</title>
        <authorList>
            <person name="Zou Y."/>
            <person name="Xue W."/>
            <person name="Luo G."/>
        </authorList>
    </citation>
    <scope>NUCLEOTIDE SEQUENCE [LARGE SCALE GENOMIC DNA]</scope>
    <source>
        <strain evidence="10 11">AM42-38</strain>
    </source>
</reference>
<dbReference type="GO" id="GO:0004560">
    <property type="term" value="F:alpha-L-fucosidase activity"/>
    <property type="evidence" value="ECO:0007669"/>
    <property type="project" value="InterPro"/>
</dbReference>
<dbReference type="InterPro" id="IPR000933">
    <property type="entry name" value="Glyco_hydro_29"/>
</dbReference>
<feature type="chain" id="PRO_5019172882" description="alpha-L-fucosidase" evidence="8">
    <location>
        <begin position="24"/>
        <end position="466"/>
    </location>
</feature>
<comment type="function">
    <text evidence="1">Alpha-L-fucosidase is responsible for hydrolyzing the alpha-1,6-linked fucose joined to the reducing-end N-acetylglucosamine of the carbohydrate moieties of glycoproteins.</text>
</comment>
<evidence type="ECO:0000313" key="11">
    <source>
        <dbReference type="Proteomes" id="UP000283855"/>
    </source>
</evidence>
<keyword evidence="4 8" id="KW-0732">Signal</keyword>
<accession>A0A413T0V5</accession>
<evidence type="ECO:0000256" key="2">
    <source>
        <dbReference type="ARBA" id="ARBA00007951"/>
    </source>
</evidence>
<feature type="domain" description="Glycoside hydrolase family 29 N-terminal" evidence="9">
    <location>
        <begin position="31"/>
        <end position="370"/>
    </location>
</feature>
<feature type="site" description="May be important for catalysis" evidence="7">
    <location>
        <position position="303"/>
    </location>
</feature>
<dbReference type="PANTHER" id="PTHR10030:SF37">
    <property type="entry name" value="ALPHA-L-FUCOSIDASE-RELATED"/>
    <property type="match status" value="1"/>
</dbReference>
<dbReference type="SUPFAM" id="SSF51445">
    <property type="entry name" value="(Trans)glycosidases"/>
    <property type="match status" value="1"/>
</dbReference>
<dbReference type="InterPro" id="IPR057739">
    <property type="entry name" value="Glyco_hydro_29_N"/>
</dbReference>
<organism evidence="10 11">
    <name type="scientific">Phocaeicola coprophilus</name>
    <dbReference type="NCBI Taxonomy" id="387090"/>
    <lineage>
        <taxon>Bacteria</taxon>
        <taxon>Pseudomonadati</taxon>
        <taxon>Bacteroidota</taxon>
        <taxon>Bacteroidia</taxon>
        <taxon>Bacteroidales</taxon>
        <taxon>Bacteroidaceae</taxon>
        <taxon>Phocaeicola</taxon>
    </lineage>
</organism>
<sequence length="466" mass="54278">MKNIKTFLTASIVGAAVSLNTYAQQVQGFVHQQSEASGYVWPTDEQVLDKLDKWQDQKFGVLFHWGLYSVPGIVESWSICSEDEEWIPRDTTMTYDAYKQWYWGLKDKFNPVNFNPAQWAEVMKDAGMKYMIFTSKHHDGFCMFDSRYTDFSIAHGAFKDNPKKNVARYVFDAFRQEGFMTGCYFSKPDWHCSWYWNPYFATPNRNQNYKKERHPEWWKKYQEFTENQLNELMENYGSFDILWLDGGWVTGDDINLDRILEKARQKHPGLISVDRSIRGRNENYQTPERGIPEKQLNYPWESCITLSNDWGWTPNAPYKSPEKVIAMLTEITAKGGCLLLGVGPTPDGIIEQPVTERLHKVGEWLRRNGEAIYNTRTTPVYHDGKTWFTANKDGKTLYAIYTIEDNETLPNEISWTGNLPKGKMTLLQTGKKVSYTCRDNRVTVQLPKGLKCESLAFRFQINTNQR</sequence>
<name>A0A413T0V5_9BACT</name>
<keyword evidence="5" id="KW-0378">Hydrolase</keyword>
<dbReference type="SMART" id="SM00812">
    <property type="entry name" value="Alpha_L_fucos"/>
    <property type="match status" value="1"/>
</dbReference>
<dbReference type="Pfam" id="PF01120">
    <property type="entry name" value="Alpha_L_fucos"/>
    <property type="match status" value="1"/>
</dbReference>
<dbReference type="PRINTS" id="PR00741">
    <property type="entry name" value="GLHYDRLASE29"/>
</dbReference>
<evidence type="ECO:0000259" key="9">
    <source>
        <dbReference type="Pfam" id="PF01120"/>
    </source>
</evidence>
<comment type="caution">
    <text evidence="10">The sequence shown here is derived from an EMBL/GenBank/DDBJ whole genome shotgun (WGS) entry which is preliminary data.</text>
</comment>
<dbReference type="PANTHER" id="PTHR10030">
    <property type="entry name" value="ALPHA-L-FUCOSIDASE"/>
    <property type="match status" value="1"/>
</dbReference>
<dbReference type="Proteomes" id="UP000283855">
    <property type="component" value="Unassembled WGS sequence"/>
</dbReference>
<dbReference type="EMBL" id="QSFT01000011">
    <property type="protein sequence ID" value="RHA76283.1"/>
    <property type="molecule type" value="Genomic_DNA"/>
</dbReference>
<dbReference type="InterPro" id="IPR017853">
    <property type="entry name" value="GH"/>
</dbReference>
<dbReference type="GO" id="GO:0016139">
    <property type="term" value="P:glycoside catabolic process"/>
    <property type="evidence" value="ECO:0007669"/>
    <property type="project" value="TreeGrafter"/>
</dbReference>
<dbReference type="InterPro" id="IPR016286">
    <property type="entry name" value="FUC_metazoa-typ"/>
</dbReference>
<dbReference type="EC" id="3.2.1.51" evidence="3"/>
<keyword evidence="6" id="KW-0326">Glycosidase</keyword>
<evidence type="ECO:0000256" key="1">
    <source>
        <dbReference type="ARBA" id="ARBA00004071"/>
    </source>
</evidence>
<proteinExistence type="inferred from homology"/>
<evidence type="ECO:0000256" key="3">
    <source>
        <dbReference type="ARBA" id="ARBA00012662"/>
    </source>
</evidence>
<dbReference type="PIRSF" id="PIRSF001092">
    <property type="entry name" value="Alpha-L-fucosidase"/>
    <property type="match status" value="1"/>
</dbReference>
<evidence type="ECO:0000256" key="7">
    <source>
        <dbReference type="PIRSR" id="PIRSR001092-1"/>
    </source>
</evidence>
<evidence type="ECO:0000256" key="6">
    <source>
        <dbReference type="ARBA" id="ARBA00023295"/>
    </source>
</evidence>
<feature type="signal peptide" evidence="8">
    <location>
        <begin position="1"/>
        <end position="23"/>
    </location>
</feature>
<dbReference type="GO" id="GO:0006004">
    <property type="term" value="P:fucose metabolic process"/>
    <property type="evidence" value="ECO:0007669"/>
    <property type="project" value="InterPro"/>
</dbReference>
<dbReference type="AlphaFoldDB" id="A0A413T0V5"/>
<evidence type="ECO:0000256" key="4">
    <source>
        <dbReference type="ARBA" id="ARBA00022729"/>
    </source>
</evidence>
<comment type="similarity">
    <text evidence="2">Belongs to the glycosyl hydrolase 29 family.</text>
</comment>